<name>A0ABN7ED43_SPIIN</name>
<reference evidence="2" key="1">
    <citation type="journal article" date="2020" name="Sci. Rep.">
        <title>Chromosome-scale genome assembly for the duckweed Spirodela intermedia, integrating cytogenetic maps, PacBio and Oxford Nanopore libraries.</title>
        <authorList>
            <person name="Hoang P.T.N."/>
            <person name="Fiebig A."/>
            <person name="Novak P."/>
            <person name="Macas J."/>
            <person name="Cao H.X."/>
            <person name="Stepanenko A."/>
            <person name="Chen G."/>
            <person name="Borisjuk N."/>
            <person name="Scholz U."/>
            <person name="Schubert I."/>
        </authorList>
    </citation>
    <scope>NUCLEOTIDE SEQUENCE [LARGE SCALE GENOMIC DNA]</scope>
</reference>
<gene>
    <name evidence="1" type="ORF">SI7747_UN022173</name>
</gene>
<organism evidence="1 2">
    <name type="scientific">Spirodela intermedia</name>
    <name type="common">Intermediate duckweed</name>
    <dbReference type="NCBI Taxonomy" id="51605"/>
    <lineage>
        <taxon>Eukaryota</taxon>
        <taxon>Viridiplantae</taxon>
        <taxon>Streptophyta</taxon>
        <taxon>Embryophyta</taxon>
        <taxon>Tracheophyta</taxon>
        <taxon>Spermatophyta</taxon>
        <taxon>Magnoliopsida</taxon>
        <taxon>Liliopsida</taxon>
        <taxon>Araceae</taxon>
        <taxon>Lemnoideae</taxon>
        <taxon>Spirodela</taxon>
    </lineage>
</organism>
<dbReference type="Proteomes" id="UP001189122">
    <property type="component" value="Unassembled WGS sequence"/>
</dbReference>
<evidence type="ECO:0000313" key="2">
    <source>
        <dbReference type="Proteomes" id="UP001189122"/>
    </source>
</evidence>
<comment type="caution">
    <text evidence="1">The sequence shown here is derived from an EMBL/GenBank/DDBJ whole genome shotgun (WGS) entry which is preliminary data.</text>
</comment>
<proteinExistence type="predicted"/>
<accession>A0ABN7ED43</accession>
<protein>
    <submittedName>
        <fullName evidence="1">Uncharacterized protein</fullName>
    </submittedName>
</protein>
<sequence>MKWVVESSPVAITRRSRKMATFPLTTVTRWRRVGWRWACVKELHPQVCVAKGGSSSHLVHSQEVATRLPVDRPLPDDSLFVDQSKMIYLMDSQSFYCESFSNFNSNAPELRC</sequence>
<evidence type="ECO:0000313" key="1">
    <source>
        <dbReference type="EMBL" id="CAA6675831.1"/>
    </source>
</evidence>
<dbReference type="EMBL" id="CACRZD030000413">
    <property type="protein sequence ID" value="CAA6675831.1"/>
    <property type="molecule type" value="Genomic_DNA"/>
</dbReference>
<keyword evidence="2" id="KW-1185">Reference proteome</keyword>